<evidence type="ECO:0000313" key="8">
    <source>
        <dbReference type="EMBL" id="UEX90340.1"/>
    </source>
</evidence>
<evidence type="ECO:0000256" key="3">
    <source>
        <dbReference type="ARBA" id="ARBA00022475"/>
    </source>
</evidence>
<feature type="transmembrane region" description="Helical" evidence="7">
    <location>
        <begin position="42"/>
        <end position="63"/>
    </location>
</feature>
<dbReference type="RefSeq" id="WP_229292836.1">
    <property type="nucleotide sequence ID" value="NZ_CP086654.1"/>
</dbReference>
<dbReference type="EMBL" id="CP086654">
    <property type="protein sequence ID" value="UEX90340.1"/>
    <property type="molecule type" value="Genomic_DNA"/>
</dbReference>
<evidence type="ECO:0008006" key="10">
    <source>
        <dbReference type="Google" id="ProtNLM"/>
    </source>
</evidence>
<feature type="transmembrane region" description="Helical" evidence="7">
    <location>
        <begin position="95"/>
        <end position="118"/>
    </location>
</feature>
<keyword evidence="5 7" id="KW-1133">Transmembrane helix</keyword>
<accession>A0ABY3PDG7</accession>
<keyword evidence="6 7" id="KW-0472">Membrane</keyword>
<dbReference type="InterPro" id="IPR036259">
    <property type="entry name" value="MFS_trans_sf"/>
</dbReference>
<keyword evidence="2" id="KW-0813">Transport</keyword>
<evidence type="ECO:0000256" key="4">
    <source>
        <dbReference type="ARBA" id="ARBA00022692"/>
    </source>
</evidence>
<evidence type="ECO:0000256" key="5">
    <source>
        <dbReference type="ARBA" id="ARBA00022989"/>
    </source>
</evidence>
<dbReference type="Proteomes" id="UP001197626">
    <property type="component" value="Chromosome"/>
</dbReference>
<keyword evidence="3" id="KW-1003">Cell membrane</keyword>
<name>A0ABY3PDG7_9STAP</name>
<protein>
    <recommendedName>
        <fullName evidence="10">MFS transporter</fullName>
    </recommendedName>
</protein>
<dbReference type="PANTHER" id="PTHR43266:SF9">
    <property type="entry name" value="PERMEASE, MAJOR FACILITATOR SUPERFAMILY-RELATED"/>
    <property type="match status" value="1"/>
</dbReference>
<feature type="transmembrane region" description="Helical" evidence="7">
    <location>
        <begin position="69"/>
        <end position="88"/>
    </location>
</feature>
<dbReference type="PANTHER" id="PTHR43266">
    <property type="entry name" value="MACROLIDE-EFFLUX PROTEIN"/>
    <property type="match status" value="1"/>
</dbReference>
<feature type="transmembrane region" description="Helical" evidence="7">
    <location>
        <begin position="6"/>
        <end position="30"/>
    </location>
</feature>
<feature type="transmembrane region" description="Helical" evidence="7">
    <location>
        <begin position="154"/>
        <end position="182"/>
    </location>
</feature>
<evidence type="ECO:0000256" key="2">
    <source>
        <dbReference type="ARBA" id="ARBA00022448"/>
    </source>
</evidence>
<proteinExistence type="predicted"/>
<dbReference type="Gene3D" id="1.20.1250.20">
    <property type="entry name" value="MFS general substrate transporter like domains"/>
    <property type="match status" value="1"/>
</dbReference>
<organism evidence="8 9">
    <name type="scientific">Staphylococcus ratti</name>
    <dbReference type="NCBI Taxonomy" id="2892440"/>
    <lineage>
        <taxon>Bacteria</taxon>
        <taxon>Bacillati</taxon>
        <taxon>Bacillota</taxon>
        <taxon>Bacilli</taxon>
        <taxon>Bacillales</taxon>
        <taxon>Staphylococcaceae</taxon>
        <taxon>Staphylococcus</taxon>
    </lineage>
</organism>
<evidence type="ECO:0000256" key="7">
    <source>
        <dbReference type="SAM" id="Phobius"/>
    </source>
</evidence>
<dbReference type="SUPFAM" id="SSF103473">
    <property type="entry name" value="MFS general substrate transporter"/>
    <property type="match status" value="1"/>
</dbReference>
<evidence type="ECO:0000256" key="1">
    <source>
        <dbReference type="ARBA" id="ARBA00004651"/>
    </source>
</evidence>
<sequence length="194" mass="21874">MTEVKYLLVFCIFLNFIVNALIVGMPILIIQKLSLMSKHLGMAESMLGIALILSGLVFSIVPIRKNLKLSFLLAFIMQALVFILLIITQIVSISILVIYSFVLIGQFILGFSVTLGNIPYQIMLQHLVDEAYKSRVFSVNQSVVSSLVPLSYTLFGFLLPAFFTETLIVCSIVMLLMIIVFYMKMKPIQTEFEM</sequence>
<evidence type="ECO:0000313" key="9">
    <source>
        <dbReference type="Proteomes" id="UP001197626"/>
    </source>
</evidence>
<keyword evidence="4 7" id="KW-0812">Transmembrane</keyword>
<gene>
    <name evidence="8" type="ORF">LN051_01330</name>
</gene>
<evidence type="ECO:0000256" key="6">
    <source>
        <dbReference type="ARBA" id="ARBA00023136"/>
    </source>
</evidence>
<comment type="subcellular location">
    <subcellularLocation>
        <location evidence="1">Cell membrane</location>
        <topology evidence="1">Multi-pass membrane protein</topology>
    </subcellularLocation>
</comment>
<reference evidence="8 9" key="1">
    <citation type="journal article" date="2022" name="Pathogens">
        <title>Staphylococcus ratti sp. nov. Isolated from a Lab Rat.</title>
        <authorList>
            <person name="Kovarovic V."/>
            <person name="Sedlacek I."/>
            <person name="Petras P."/>
            <person name="Kralova S."/>
            <person name="Maslanova I."/>
            <person name="Svec P."/>
            <person name="Neumann-Schaal M."/>
            <person name="Botka T."/>
            <person name="Gelbicova T."/>
            <person name="Stankova E."/>
            <person name="Doskar J."/>
            <person name="Pantucek R."/>
        </authorList>
    </citation>
    <scope>NUCLEOTIDE SEQUENCE [LARGE SCALE GENOMIC DNA]</scope>
    <source>
        <strain evidence="8 9">CCM 9025</strain>
    </source>
</reference>
<keyword evidence="9" id="KW-1185">Reference proteome</keyword>